<feature type="region of interest" description="Disordered" evidence="1">
    <location>
        <begin position="310"/>
        <end position="330"/>
    </location>
</feature>
<accession>A0A1C7MWF9</accession>
<evidence type="ECO:0000256" key="1">
    <source>
        <dbReference type="SAM" id="MobiDB-lite"/>
    </source>
</evidence>
<proteinExistence type="predicted"/>
<gene>
    <name evidence="2" type="ORF">A0J61_10804</name>
</gene>
<evidence type="ECO:0000313" key="3">
    <source>
        <dbReference type="Proteomes" id="UP000093000"/>
    </source>
</evidence>
<evidence type="ECO:0000313" key="2">
    <source>
        <dbReference type="EMBL" id="OBZ81147.1"/>
    </source>
</evidence>
<sequence>MSNYFQNTAIKDLCLNKFDVAYKKEHVGCSKVVAHEKFADFLNDLTERDDLTEAEKKKVDSLKQQLKQCKSDPENTSIWSKKITRYLNGNGIKQSIMYDNSSKWVEADFDVSKALMSYRDKAVQSAEASRLLSDSQFLSLNFVFLFDRFAKIEYDLPEEVVSRLKKEMKAKRVDINKCLLSWSFEVVQALDDCDDDSSSATSVEDSDDDDNEDEDEDEDRAQPTKIEKLLCKLEVKALKSQSKQQKMFVSLVRLLCLKFPSWQDKPMTENTHIIQSISCFVDVFLLNNSSFIGVWTDGVLERVGIDSGNSDEMKTASSSRKRSAGSTTGSKKRLLPDLVVKCEVEKDLFLDVLVMEVKNANVKSTQLMSDKCKIAMYLKKMIDEQVAFGVKSPVAIGMKVEGDKVEVCIGKLEHEGIYQVSLDSQFNLLRNSADICSIPYVMKCLLTVNKILKDLFRRIRDHKDDDNNNTPTSWRRPSFEWPTQE</sequence>
<comment type="caution">
    <text evidence="2">The sequence shown here is derived from an EMBL/GenBank/DDBJ whole genome shotgun (WGS) entry which is preliminary data.</text>
</comment>
<dbReference type="AlphaFoldDB" id="A0A1C7MWF9"/>
<keyword evidence="3" id="KW-1185">Reference proteome</keyword>
<feature type="compositionally biased region" description="Polar residues" evidence="1">
    <location>
        <begin position="468"/>
        <end position="485"/>
    </location>
</feature>
<feature type="region of interest" description="Disordered" evidence="1">
    <location>
        <begin position="462"/>
        <end position="485"/>
    </location>
</feature>
<dbReference type="OrthoDB" id="2225763at2759"/>
<protein>
    <submittedName>
        <fullName evidence="2">Uncharacterized protein</fullName>
    </submittedName>
</protein>
<feature type="region of interest" description="Disordered" evidence="1">
    <location>
        <begin position="193"/>
        <end position="221"/>
    </location>
</feature>
<reference evidence="2 3" key="1">
    <citation type="submission" date="2016-03" db="EMBL/GenBank/DDBJ databases">
        <title>Choanephora cucurbitarum.</title>
        <authorList>
            <person name="Min B."/>
            <person name="Park H."/>
            <person name="Park J.-H."/>
            <person name="Shin H.-D."/>
            <person name="Choi I.-G."/>
        </authorList>
    </citation>
    <scope>NUCLEOTIDE SEQUENCE [LARGE SCALE GENOMIC DNA]</scope>
    <source>
        <strain evidence="2 3">KUS-F28377</strain>
    </source>
</reference>
<feature type="compositionally biased region" description="Polar residues" evidence="1">
    <location>
        <begin position="310"/>
        <end position="329"/>
    </location>
</feature>
<dbReference type="Proteomes" id="UP000093000">
    <property type="component" value="Unassembled WGS sequence"/>
</dbReference>
<name>A0A1C7MWF9_9FUNG</name>
<dbReference type="InParanoid" id="A0A1C7MWF9"/>
<dbReference type="EMBL" id="LUGH01001405">
    <property type="protein sequence ID" value="OBZ81147.1"/>
    <property type="molecule type" value="Genomic_DNA"/>
</dbReference>
<feature type="compositionally biased region" description="Acidic residues" evidence="1">
    <location>
        <begin position="204"/>
        <end position="219"/>
    </location>
</feature>
<organism evidence="2 3">
    <name type="scientific">Choanephora cucurbitarum</name>
    <dbReference type="NCBI Taxonomy" id="101091"/>
    <lineage>
        <taxon>Eukaryota</taxon>
        <taxon>Fungi</taxon>
        <taxon>Fungi incertae sedis</taxon>
        <taxon>Mucoromycota</taxon>
        <taxon>Mucoromycotina</taxon>
        <taxon>Mucoromycetes</taxon>
        <taxon>Mucorales</taxon>
        <taxon>Mucorineae</taxon>
        <taxon>Choanephoraceae</taxon>
        <taxon>Choanephoroideae</taxon>
        <taxon>Choanephora</taxon>
    </lineage>
</organism>